<keyword evidence="2" id="KW-1185">Reference proteome</keyword>
<evidence type="ECO:0000313" key="2">
    <source>
        <dbReference type="Proteomes" id="UP001628179"/>
    </source>
</evidence>
<protein>
    <recommendedName>
        <fullName evidence="3">Integral membrane protein</fullName>
    </recommendedName>
</protein>
<evidence type="ECO:0008006" key="3">
    <source>
        <dbReference type="Google" id="ProtNLM"/>
    </source>
</evidence>
<dbReference type="RefSeq" id="XP_070919048.1">
    <property type="nucleotide sequence ID" value="XM_071062947.1"/>
</dbReference>
<name>A0ABQ0GHS5_9PEZI</name>
<sequence>MLGLSVGLGYGVFGAVEIWKPQIIAAHFLALPLEPSQEADRAISLLGRLLGARDLTVAALIFGFYHMAQYREMGNVIMAGTIICYADALAVWSTKGPGPALRMATVATVWTWVGMGLTFADDKCQGLSGREMGVGRWGAWILAIAAQAASLLPGQGS</sequence>
<organism evidence="1 2">
    <name type="scientific">Madurella fahalii</name>
    <dbReference type="NCBI Taxonomy" id="1157608"/>
    <lineage>
        <taxon>Eukaryota</taxon>
        <taxon>Fungi</taxon>
        <taxon>Dikarya</taxon>
        <taxon>Ascomycota</taxon>
        <taxon>Pezizomycotina</taxon>
        <taxon>Sordariomycetes</taxon>
        <taxon>Sordariomycetidae</taxon>
        <taxon>Sordariales</taxon>
        <taxon>Sordariales incertae sedis</taxon>
        <taxon>Madurella</taxon>
    </lineage>
</organism>
<dbReference type="Pfam" id="PF14087">
    <property type="entry name" value="DUF4267"/>
    <property type="match status" value="1"/>
</dbReference>
<proteinExistence type="predicted"/>
<dbReference type="EMBL" id="BAAFSV010000004">
    <property type="protein sequence ID" value="GAB1317317.1"/>
    <property type="molecule type" value="Genomic_DNA"/>
</dbReference>
<gene>
    <name evidence="1" type="ORF">MFIFM68171_07527</name>
</gene>
<comment type="caution">
    <text evidence="1">The sequence shown here is derived from an EMBL/GenBank/DDBJ whole genome shotgun (WGS) entry which is preliminary data.</text>
</comment>
<dbReference type="Proteomes" id="UP001628179">
    <property type="component" value="Unassembled WGS sequence"/>
</dbReference>
<dbReference type="GeneID" id="98178270"/>
<evidence type="ECO:0000313" key="1">
    <source>
        <dbReference type="EMBL" id="GAB1317317.1"/>
    </source>
</evidence>
<accession>A0ABQ0GHS5</accession>
<dbReference type="InterPro" id="IPR025363">
    <property type="entry name" value="DUF4267"/>
</dbReference>
<reference evidence="1 2" key="1">
    <citation type="submission" date="2024-09" db="EMBL/GenBank/DDBJ databases">
        <title>Itraconazole resistance in Madurella fahalii resulting from another homologue of gene encoding cytochrome P450 14-alpha sterol demethylase (CYP51).</title>
        <authorList>
            <person name="Yoshioka I."/>
            <person name="Fahal A.H."/>
            <person name="Kaneko S."/>
            <person name="Yaguchi T."/>
        </authorList>
    </citation>
    <scope>NUCLEOTIDE SEQUENCE [LARGE SCALE GENOMIC DNA]</scope>
    <source>
        <strain evidence="1 2">IFM 68171</strain>
    </source>
</reference>